<dbReference type="AlphaFoldDB" id="A0AAD9Y5D5"/>
<evidence type="ECO:0000256" key="1">
    <source>
        <dbReference type="SAM" id="MobiDB-lite"/>
    </source>
</evidence>
<gene>
    <name evidence="2" type="ORF">CKAH01_18582</name>
</gene>
<feature type="region of interest" description="Disordered" evidence="1">
    <location>
        <begin position="1"/>
        <end position="30"/>
    </location>
</feature>
<comment type="caution">
    <text evidence="2">The sequence shown here is derived from an EMBL/GenBank/DDBJ whole genome shotgun (WGS) entry which is preliminary data.</text>
</comment>
<evidence type="ECO:0000313" key="3">
    <source>
        <dbReference type="Proteomes" id="UP001281614"/>
    </source>
</evidence>
<organism evidence="2 3">
    <name type="scientific">Colletotrichum kahawae</name>
    <name type="common">Coffee berry disease fungus</name>
    <dbReference type="NCBI Taxonomy" id="34407"/>
    <lineage>
        <taxon>Eukaryota</taxon>
        <taxon>Fungi</taxon>
        <taxon>Dikarya</taxon>
        <taxon>Ascomycota</taxon>
        <taxon>Pezizomycotina</taxon>
        <taxon>Sordariomycetes</taxon>
        <taxon>Hypocreomycetidae</taxon>
        <taxon>Glomerellales</taxon>
        <taxon>Glomerellaceae</taxon>
        <taxon>Colletotrichum</taxon>
        <taxon>Colletotrichum gloeosporioides species complex</taxon>
    </lineage>
</organism>
<keyword evidence="3" id="KW-1185">Reference proteome</keyword>
<evidence type="ECO:0000313" key="2">
    <source>
        <dbReference type="EMBL" id="KAK2740414.1"/>
    </source>
</evidence>
<sequence length="30" mass="3279">MSQNIRQVGDPYRLGVPADSCTDEEANIAQ</sequence>
<feature type="compositionally biased region" description="Acidic residues" evidence="1">
    <location>
        <begin position="21"/>
        <end position="30"/>
    </location>
</feature>
<accession>A0AAD9Y5D5</accession>
<name>A0AAD9Y5D5_COLKA</name>
<dbReference type="Proteomes" id="UP001281614">
    <property type="component" value="Unassembled WGS sequence"/>
</dbReference>
<dbReference type="EMBL" id="VYYT01000350">
    <property type="protein sequence ID" value="KAK2740414.1"/>
    <property type="molecule type" value="Genomic_DNA"/>
</dbReference>
<proteinExistence type="predicted"/>
<reference evidence="2" key="1">
    <citation type="submission" date="2023-02" db="EMBL/GenBank/DDBJ databases">
        <title>Colletotrichum kahawae CIFC_Que2 genome sequencing and assembly.</title>
        <authorList>
            <person name="Baroncelli R."/>
        </authorList>
    </citation>
    <scope>NUCLEOTIDE SEQUENCE</scope>
    <source>
        <strain evidence="2">CIFC_Que2</strain>
    </source>
</reference>
<protein>
    <submittedName>
        <fullName evidence="2">Uncharacterized protein</fullName>
    </submittedName>
</protein>